<evidence type="ECO:0000313" key="2">
    <source>
        <dbReference type="Proteomes" id="UP000335636"/>
    </source>
</evidence>
<dbReference type="Proteomes" id="UP000335636">
    <property type="component" value="Unassembled WGS sequence"/>
</dbReference>
<dbReference type="AlphaFoldDB" id="A0A5E4DDA9"/>
<feature type="non-terminal residue" evidence="1">
    <location>
        <position position="148"/>
    </location>
</feature>
<comment type="caution">
    <text evidence="1">The sequence shown here is derived from an EMBL/GenBank/DDBJ whole genome shotgun (WGS) entry which is preliminary data.</text>
</comment>
<gene>
    <name evidence="1" type="ORF">MONAX_5E016046</name>
</gene>
<feature type="non-terminal residue" evidence="1">
    <location>
        <position position="1"/>
    </location>
</feature>
<organism evidence="1 2">
    <name type="scientific">Marmota monax</name>
    <name type="common">Woodchuck</name>
    <dbReference type="NCBI Taxonomy" id="9995"/>
    <lineage>
        <taxon>Eukaryota</taxon>
        <taxon>Metazoa</taxon>
        <taxon>Chordata</taxon>
        <taxon>Craniata</taxon>
        <taxon>Vertebrata</taxon>
        <taxon>Euteleostomi</taxon>
        <taxon>Mammalia</taxon>
        <taxon>Eutheria</taxon>
        <taxon>Euarchontoglires</taxon>
        <taxon>Glires</taxon>
        <taxon>Rodentia</taxon>
        <taxon>Sciuromorpha</taxon>
        <taxon>Sciuridae</taxon>
        <taxon>Xerinae</taxon>
        <taxon>Marmotini</taxon>
        <taxon>Marmota</taxon>
    </lineage>
</organism>
<protein>
    <submittedName>
        <fullName evidence="1">Uncharacterized protein</fullName>
    </submittedName>
</protein>
<accession>A0A5E4DDA9</accession>
<keyword evidence="2" id="KW-1185">Reference proteome</keyword>
<evidence type="ECO:0000313" key="1">
    <source>
        <dbReference type="EMBL" id="VTJ92123.1"/>
    </source>
</evidence>
<dbReference type="EMBL" id="CABDUW010013968">
    <property type="protein sequence ID" value="VTJ92123.1"/>
    <property type="molecule type" value="Genomic_DNA"/>
</dbReference>
<reference evidence="1" key="1">
    <citation type="submission" date="2019-04" db="EMBL/GenBank/DDBJ databases">
        <authorList>
            <person name="Alioto T."/>
            <person name="Alioto T."/>
        </authorList>
    </citation>
    <scope>NUCLEOTIDE SEQUENCE [LARGE SCALE GENOMIC DNA]</scope>
</reference>
<sequence>QLEFSQCVSSVAAQNKPTGNQAGVLRGRCQGEAAALGSCPPSASALMLWYWPSSLSEGCRARDSCCPHPFFLSVPLAQRSGVLSAVRRERGPGVWAGRLGAEKWFTAGRARLTPLTGLGVSAHTGLVQIYRWAREAPDLRAGEIQWHL</sequence>
<name>A0A5E4DDA9_MARMO</name>
<proteinExistence type="predicted"/>